<feature type="chain" id="PRO_5031135442" description="Sel1 repeat family protein" evidence="1">
    <location>
        <begin position="20"/>
        <end position="107"/>
    </location>
</feature>
<dbReference type="InterPro" id="IPR011990">
    <property type="entry name" value="TPR-like_helical_dom_sf"/>
</dbReference>
<name>A0A7X3G396_9BURK</name>
<gene>
    <name evidence="2" type="ORF">GPY61_19755</name>
</gene>
<dbReference type="InterPro" id="IPR006597">
    <property type="entry name" value="Sel1-like"/>
</dbReference>
<evidence type="ECO:0000256" key="1">
    <source>
        <dbReference type="SAM" id="SignalP"/>
    </source>
</evidence>
<evidence type="ECO:0000313" key="2">
    <source>
        <dbReference type="EMBL" id="MVW62174.1"/>
    </source>
</evidence>
<keyword evidence="1" id="KW-0732">Signal</keyword>
<dbReference type="AlphaFoldDB" id="A0A7X3G396"/>
<dbReference type="SMART" id="SM00671">
    <property type="entry name" value="SEL1"/>
    <property type="match status" value="1"/>
</dbReference>
<evidence type="ECO:0008006" key="4">
    <source>
        <dbReference type="Google" id="ProtNLM"/>
    </source>
</evidence>
<keyword evidence="3" id="KW-1185">Reference proteome</keyword>
<dbReference type="EMBL" id="WSES01000006">
    <property type="protein sequence ID" value="MVW62174.1"/>
    <property type="molecule type" value="Genomic_DNA"/>
</dbReference>
<proteinExistence type="predicted"/>
<comment type="caution">
    <text evidence="2">The sequence shown here is derived from an EMBL/GenBank/DDBJ whole genome shotgun (WGS) entry which is preliminary data.</text>
</comment>
<protein>
    <recommendedName>
        <fullName evidence="4">Sel1 repeat family protein</fullName>
    </recommendedName>
</protein>
<organism evidence="2 3">
    <name type="scientific">Massilia cellulosiltytica</name>
    <dbReference type="NCBI Taxonomy" id="2683234"/>
    <lineage>
        <taxon>Bacteria</taxon>
        <taxon>Pseudomonadati</taxon>
        <taxon>Pseudomonadota</taxon>
        <taxon>Betaproteobacteria</taxon>
        <taxon>Burkholderiales</taxon>
        <taxon>Oxalobacteraceae</taxon>
        <taxon>Telluria group</taxon>
        <taxon>Massilia</taxon>
    </lineage>
</organism>
<accession>A0A7X3G396</accession>
<dbReference type="Proteomes" id="UP000443353">
    <property type="component" value="Unassembled WGS sequence"/>
</dbReference>
<dbReference type="Gene3D" id="1.25.40.10">
    <property type="entry name" value="Tetratricopeptide repeat domain"/>
    <property type="match status" value="1"/>
</dbReference>
<dbReference type="SUPFAM" id="SSF81901">
    <property type="entry name" value="HCP-like"/>
    <property type="match status" value="1"/>
</dbReference>
<sequence>MKRLLAAMLLAALALPADADADDARRRLQQRAEGGEPAAMFLLAHMLADGEGGPPDAAAARAWLARAAELEYPEALQELALSEPDPQRADMLMRAAAHALAHRAHRH</sequence>
<evidence type="ECO:0000313" key="3">
    <source>
        <dbReference type="Proteomes" id="UP000443353"/>
    </source>
</evidence>
<feature type="signal peptide" evidence="1">
    <location>
        <begin position="1"/>
        <end position="19"/>
    </location>
</feature>
<dbReference type="RefSeq" id="WP_160409796.1">
    <property type="nucleotide sequence ID" value="NZ_WSES01000006.1"/>
</dbReference>
<reference evidence="2 3" key="1">
    <citation type="submission" date="2019-12" db="EMBL/GenBank/DDBJ databases">
        <authorList>
            <person name="Li C."/>
            <person name="Zhao J."/>
        </authorList>
    </citation>
    <scope>NUCLEOTIDE SEQUENCE [LARGE SCALE GENOMIC DNA]</scope>
    <source>
        <strain evidence="2 3">NEAU-DD11</strain>
    </source>
</reference>